<feature type="transmembrane region" description="Helical" evidence="2">
    <location>
        <begin position="119"/>
        <end position="142"/>
    </location>
</feature>
<dbReference type="EMBL" id="JAUSZV010000005">
    <property type="protein sequence ID" value="MDQ0910426.1"/>
    <property type="molecule type" value="Genomic_DNA"/>
</dbReference>
<feature type="transmembrane region" description="Helical" evidence="2">
    <location>
        <begin position="191"/>
        <end position="210"/>
    </location>
</feature>
<feature type="transmembrane region" description="Helical" evidence="2">
    <location>
        <begin position="162"/>
        <end position="179"/>
    </location>
</feature>
<keyword evidence="2" id="KW-1133">Transmembrane helix</keyword>
<gene>
    <name evidence="3" type="ORF">QFZ22_006411</name>
</gene>
<feature type="transmembrane region" description="Helical" evidence="2">
    <location>
        <begin position="216"/>
        <end position="235"/>
    </location>
</feature>
<evidence type="ECO:0008006" key="5">
    <source>
        <dbReference type="Google" id="ProtNLM"/>
    </source>
</evidence>
<evidence type="ECO:0000256" key="1">
    <source>
        <dbReference type="SAM" id="MobiDB-lite"/>
    </source>
</evidence>
<reference evidence="3" key="1">
    <citation type="submission" date="2023-07" db="EMBL/GenBank/DDBJ databases">
        <title>Comparative genomics of wheat-associated soil bacteria to identify genetic determinants of phenazine resistance.</title>
        <authorList>
            <person name="Mouncey N."/>
        </authorList>
    </citation>
    <scope>NUCLEOTIDE SEQUENCE</scope>
    <source>
        <strain evidence="3">V4I22</strain>
    </source>
</reference>
<dbReference type="Proteomes" id="UP001234216">
    <property type="component" value="Unassembled WGS sequence"/>
</dbReference>
<feature type="region of interest" description="Disordered" evidence="1">
    <location>
        <begin position="242"/>
        <end position="265"/>
    </location>
</feature>
<feature type="compositionally biased region" description="Low complexity" evidence="1">
    <location>
        <begin position="255"/>
        <end position="265"/>
    </location>
</feature>
<protein>
    <recommendedName>
        <fullName evidence="5">DUF2637 domain-containing protein</fullName>
    </recommendedName>
</protein>
<evidence type="ECO:0000256" key="2">
    <source>
        <dbReference type="SAM" id="Phobius"/>
    </source>
</evidence>
<accession>A0AAW8FJY1</accession>
<dbReference type="InterPro" id="IPR021235">
    <property type="entry name" value="DUF2637"/>
</dbReference>
<comment type="caution">
    <text evidence="3">The sequence shown here is derived from an EMBL/GenBank/DDBJ whole genome shotgun (WGS) entry which is preliminary data.</text>
</comment>
<feature type="compositionally biased region" description="Basic residues" evidence="1">
    <location>
        <begin position="243"/>
        <end position="252"/>
    </location>
</feature>
<evidence type="ECO:0000313" key="4">
    <source>
        <dbReference type="Proteomes" id="UP001234216"/>
    </source>
</evidence>
<dbReference type="RefSeq" id="WP_306981062.1">
    <property type="nucleotide sequence ID" value="NZ_JAUSZV010000005.1"/>
</dbReference>
<keyword evidence="2" id="KW-0472">Membrane</keyword>
<evidence type="ECO:0000313" key="3">
    <source>
        <dbReference type="EMBL" id="MDQ0910426.1"/>
    </source>
</evidence>
<sequence>MHERQPSYAFRNGQVAENLHDAWMNSPRRTAARTVPDRESWAPGNLHVTASWDPAEELAHLLQAQTAEQELAEVPLYEDGFLPEQEPVFTPEGSAMRPRPPAHRRIRTPRMLLSRMQTVSFLVASMASVIVAMVSVFSGIVAYDPLREVATGVPAHSVADRWWPLMVYGPWMVSSLSVLRAALHRRRAAHSWCIVMFFSAVAMALCVIQAPRTLPGIAAAALPAIAALTCFHQLVRQITLTRPPRKAARRHRDSSSSSKQASADL</sequence>
<dbReference type="AlphaFoldDB" id="A0AAW8FJY1"/>
<keyword evidence="2" id="KW-0812">Transmembrane</keyword>
<name>A0AAW8FJY1_9ACTN</name>
<proteinExistence type="predicted"/>
<organism evidence="3 4">
    <name type="scientific">Streptomyces canus</name>
    <dbReference type="NCBI Taxonomy" id="58343"/>
    <lineage>
        <taxon>Bacteria</taxon>
        <taxon>Bacillati</taxon>
        <taxon>Actinomycetota</taxon>
        <taxon>Actinomycetes</taxon>
        <taxon>Kitasatosporales</taxon>
        <taxon>Streptomycetaceae</taxon>
        <taxon>Streptomyces</taxon>
        <taxon>Streptomyces aurantiacus group</taxon>
    </lineage>
</organism>
<dbReference type="Pfam" id="PF10935">
    <property type="entry name" value="DUF2637"/>
    <property type="match status" value="1"/>
</dbReference>